<dbReference type="PROSITE" id="PS51450">
    <property type="entry name" value="LRR"/>
    <property type="match status" value="4"/>
</dbReference>
<dbReference type="VEuPathDB" id="VectorBase:BGLB004613"/>
<organism evidence="3 4">
    <name type="scientific">Biomphalaria glabrata</name>
    <name type="common">Bloodfluke planorb</name>
    <name type="synonym">Freshwater snail</name>
    <dbReference type="NCBI Taxonomy" id="6526"/>
    <lineage>
        <taxon>Eukaryota</taxon>
        <taxon>Metazoa</taxon>
        <taxon>Spiralia</taxon>
        <taxon>Lophotrochozoa</taxon>
        <taxon>Mollusca</taxon>
        <taxon>Gastropoda</taxon>
        <taxon>Heterobranchia</taxon>
        <taxon>Euthyneura</taxon>
        <taxon>Panpulmonata</taxon>
        <taxon>Hygrophila</taxon>
        <taxon>Lymnaeoidea</taxon>
        <taxon>Planorbidae</taxon>
        <taxon>Biomphalaria</taxon>
    </lineage>
</organism>
<dbReference type="SMART" id="SM00365">
    <property type="entry name" value="LRR_SD22"/>
    <property type="match status" value="4"/>
</dbReference>
<dbReference type="Pfam" id="PF12799">
    <property type="entry name" value="LRR_4"/>
    <property type="match status" value="2"/>
</dbReference>
<evidence type="ECO:0000313" key="8">
    <source>
        <dbReference type="RefSeq" id="XP_055884901.1"/>
    </source>
</evidence>
<dbReference type="Proteomes" id="UP000076420">
    <property type="component" value="Unassembled WGS sequence"/>
</dbReference>
<dbReference type="CDD" id="cd21340">
    <property type="entry name" value="PPP1R42"/>
    <property type="match status" value="1"/>
</dbReference>
<evidence type="ECO:0000313" key="5">
    <source>
        <dbReference type="Proteomes" id="UP001165740"/>
    </source>
</evidence>
<evidence type="ECO:0000313" key="6">
    <source>
        <dbReference type="RefSeq" id="XP_013072678.1"/>
    </source>
</evidence>
<evidence type="ECO:0000313" key="3">
    <source>
        <dbReference type="EnsemblMetazoa" id="BGLB004613-PG"/>
    </source>
</evidence>
<dbReference type="RefSeq" id="XP_013072679.1">
    <property type="nucleotide sequence ID" value="XM_013217225.2"/>
</dbReference>
<dbReference type="OrthoDB" id="10262005at2759"/>
<dbReference type="Proteomes" id="UP001165740">
    <property type="component" value="Chromosome 5"/>
</dbReference>
<evidence type="ECO:0000256" key="2">
    <source>
        <dbReference type="ARBA" id="ARBA00022737"/>
    </source>
</evidence>
<gene>
    <name evidence="3" type="primary">106059566</name>
    <name evidence="6 7 8 9" type="synonym">LOC106059566</name>
</gene>
<dbReference type="PANTHER" id="PTHR46652:SF3">
    <property type="entry name" value="LEUCINE-RICH REPEAT-CONTAINING PROTEIN 9"/>
    <property type="match status" value="1"/>
</dbReference>
<keyword evidence="5" id="KW-1185">Reference proteome</keyword>
<dbReference type="GeneID" id="106059566"/>
<sequence>MVKLSLELIARATSGYTKKKKDETLPQFVGRLTHIYLENKNIDDVGDCLSLCRNLTVLYLYDNHLNNIPCLANSSGLTHLYLQNNNISIIEHLSSLQHLQKLFIGGNTITVVEGLEKLDKLQELHIENQRLPIGEQLLFDPRTLQALGTNLQVLNVSGNHLTSLSDLKQLPNLTHLMAAENELNDMKELTQLLVLWTFLTKLDLSGNPLCQRTKYKDRVIVLGKNLEMLDGKSITDTARQFLVNWQANRDENRKKLEEIRIREDSFASFPNTYTGTELPPLKSIPTRLKGVGGYIMPGMQRRQFDEILAKSSVTDNDKPRNGILRAKFGRGRILRMGVPESAPLYRLPRPLSVESIHLSHSARRHKT</sequence>
<name>A0A2C9JLZ2_BIOGL</name>
<evidence type="ECO:0000313" key="9">
    <source>
        <dbReference type="RefSeq" id="XP_055884902.1"/>
    </source>
</evidence>
<keyword evidence="1" id="KW-0433">Leucine-rich repeat</keyword>
<dbReference type="RefSeq" id="XP_055884901.1">
    <property type="nucleotide sequence ID" value="XM_056028926.1"/>
</dbReference>
<dbReference type="Gene3D" id="3.80.10.10">
    <property type="entry name" value="Ribonuclease Inhibitor"/>
    <property type="match status" value="2"/>
</dbReference>
<reference evidence="6 7" key="2">
    <citation type="submission" date="2025-04" db="UniProtKB">
        <authorList>
            <consortium name="RefSeq"/>
        </authorList>
    </citation>
    <scope>IDENTIFICATION</scope>
</reference>
<dbReference type="OMA" id="RRFLMNW"/>
<protein>
    <submittedName>
        <fullName evidence="6 7">Protein phosphatase 1 regulatory subunit 42-like isoform X1</fullName>
    </submittedName>
</protein>
<evidence type="ECO:0000256" key="1">
    <source>
        <dbReference type="ARBA" id="ARBA00022614"/>
    </source>
</evidence>
<dbReference type="AlphaFoldDB" id="A0A2C9JLZ2"/>
<dbReference type="InterPro" id="IPR025875">
    <property type="entry name" value="Leu-rich_rpt_4"/>
</dbReference>
<dbReference type="InterPro" id="IPR050836">
    <property type="entry name" value="SDS22/Internalin_LRR"/>
</dbReference>
<dbReference type="RefSeq" id="XP_055884902.1">
    <property type="nucleotide sequence ID" value="XM_056028927.1"/>
</dbReference>
<dbReference type="SUPFAM" id="SSF52058">
    <property type="entry name" value="L domain-like"/>
    <property type="match status" value="1"/>
</dbReference>
<dbReference type="EnsemblMetazoa" id="BGLB004613-RG">
    <property type="protein sequence ID" value="BGLB004613-PG"/>
    <property type="gene ID" value="BGLB004613"/>
</dbReference>
<dbReference type="VEuPathDB" id="VectorBase:BGLAX_035896"/>
<reference evidence="3" key="1">
    <citation type="submission" date="2020-05" db="UniProtKB">
        <authorList>
            <consortium name="EnsemblMetazoa"/>
        </authorList>
    </citation>
    <scope>IDENTIFICATION</scope>
    <source>
        <strain evidence="3">BB02</strain>
    </source>
</reference>
<dbReference type="RefSeq" id="XP_013072678.1">
    <property type="nucleotide sequence ID" value="XM_013217224.2"/>
</dbReference>
<dbReference type="EnsemblMetazoa" id="BGLB004613-RB">
    <property type="protein sequence ID" value="BGLB004613-PB"/>
    <property type="gene ID" value="BGLB004613"/>
</dbReference>
<proteinExistence type="predicted"/>
<dbReference type="PANTHER" id="PTHR46652">
    <property type="entry name" value="LEUCINE-RICH REPEAT AND IQ DOMAIN-CONTAINING PROTEIN 1-RELATED"/>
    <property type="match status" value="1"/>
</dbReference>
<accession>A0A2C9JLZ2</accession>
<dbReference type="EnsemblMetazoa" id="BGLB004613-RI">
    <property type="protein sequence ID" value="BGLB004613-PI"/>
    <property type="gene ID" value="BGLB004613"/>
</dbReference>
<dbReference type="InterPro" id="IPR032675">
    <property type="entry name" value="LRR_dom_sf"/>
</dbReference>
<dbReference type="STRING" id="6526.A0A2C9JLZ2"/>
<dbReference type="InterPro" id="IPR001611">
    <property type="entry name" value="Leu-rich_rpt"/>
</dbReference>
<dbReference type="KEGG" id="bgt:106059566"/>
<evidence type="ECO:0000313" key="4">
    <source>
        <dbReference type="Proteomes" id="UP000076420"/>
    </source>
</evidence>
<keyword evidence="2" id="KW-0677">Repeat</keyword>
<dbReference type="EnsemblMetazoa" id="BGLB004613-RF">
    <property type="protein sequence ID" value="BGLB004613-PF"/>
    <property type="gene ID" value="BGLB004613"/>
</dbReference>
<dbReference type="EnsemblMetazoa" id="BGLB004613-RH">
    <property type="protein sequence ID" value="BGLB004613-PH"/>
    <property type="gene ID" value="BGLB004613"/>
</dbReference>
<evidence type="ECO:0000313" key="7">
    <source>
        <dbReference type="RefSeq" id="XP_013072679.1"/>
    </source>
</evidence>